<gene>
    <name evidence="1" type="ORF">ND2E_0063</name>
</gene>
<sequence length="277" mass="32145">MDQVLTKVKGHSKKTIFKLLSDQKLFDELIITDDACVEYVPDHNLDEDSWFKIEQFSEQHYCLEILKKDFDSKDYDDLLKTKFKDIAQLYAIQGDDFYFQKITPSLFVSKKMIAFGEAATLENSDKRLVVNAFPDAVYFKNTDKLVFKSLATISSIFKGIDVLYKEATNEEVETFLEEDFIELSGDFSIEKVSKPNRKRVALAMDTLAAMPAEDRDQMCSYIHSYCEQKLKFDKDNSKFEVTTDDELKYLLYGIEQRFYTTPLGHEKRLANSVQAMD</sequence>
<dbReference type="AlphaFoldDB" id="A0A099KKM0"/>
<evidence type="ECO:0000313" key="2">
    <source>
        <dbReference type="Proteomes" id="UP000029843"/>
    </source>
</evidence>
<dbReference type="PATRIC" id="fig|28229.4.peg.2561"/>
<protein>
    <recommendedName>
        <fullName evidence="3">ATP F0F1 synthase synthase</fullName>
    </recommendedName>
</protein>
<name>A0A099KKM0_COLPS</name>
<accession>A0A099KKM0</accession>
<evidence type="ECO:0008006" key="3">
    <source>
        <dbReference type="Google" id="ProtNLM"/>
    </source>
</evidence>
<dbReference type="OrthoDB" id="8617654at2"/>
<evidence type="ECO:0000313" key="1">
    <source>
        <dbReference type="EMBL" id="KGJ90820.1"/>
    </source>
</evidence>
<dbReference type="EMBL" id="JQED01000031">
    <property type="protein sequence ID" value="KGJ90820.1"/>
    <property type="molecule type" value="Genomic_DNA"/>
</dbReference>
<comment type="caution">
    <text evidence="1">The sequence shown here is derived from an EMBL/GenBank/DDBJ whole genome shotgun (WGS) entry which is preliminary data.</text>
</comment>
<dbReference type="RefSeq" id="WP_033094252.1">
    <property type="nucleotide sequence ID" value="NZ_JQED01000031.1"/>
</dbReference>
<proteinExistence type="predicted"/>
<organism evidence="1 2">
    <name type="scientific">Colwellia psychrerythraea</name>
    <name type="common">Vibrio psychroerythus</name>
    <dbReference type="NCBI Taxonomy" id="28229"/>
    <lineage>
        <taxon>Bacteria</taxon>
        <taxon>Pseudomonadati</taxon>
        <taxon>Pseudomonadota</taxon>
        <taxon>Gammaproteobacteria</taxon>
        <taxon>Alteromonadales</taxon>
        <taxon>Colwelliaceae</taxon>
        <taxon>Colwellia</taxon>
    </lineage>
</organism>
<reference evidence="1 2" key="1">
    <citation type="submission" date="2014-08" db="EMBL/GenBank/DDBJ databases">
        <title>Genomic and Phenotypic Diversity of Colwellia psychrerythraea strains from Disparate Marine Basins.</title>
        <authorList>
            <person name="Techtmann S.M."/>
            <person name="Stelling S.C."/>
            <person name="Utturkar S.M."/>
            <person name="Alshibli N."/>
            <person name="Harris A."/>
            <person name="Brown S.D."/>
            <person name="Hazen T.C."/>
        </authorList>
    </citation>
    <scope>NUCLEOTIDE SEQUENCE [LARGE SCALE GENOMIC DNA]</scope>
    <source>
        <strain evidence="1 2">ND2E</strain>
    </source>
</reference>
<dbReference type="Proteomes" id="UP000029843">
    <property type="component" value="Unassembled WGS sequence"/>
</dbReference>